<dbReference type="Pfam" id="PF01636">
    <property type="entry name" value="APH"/>
    <property type="match status" value="1"/>
</dbReference>
<name>A0A0F9SPN5_9ZZZZ</name>
<dbReference type="SUPFAM" id="SSF56112">
    <property type="entry name" value="Protein kinase-like (PK-like)"/>
    <property type="match status" value="1"/>
</dbReference>
<sequence length="251" mass="28694">MHKVATGDGAVRLETAARRQSEFRRSEHVRAVEVLEVTSVKGRTHMEMERVEGVGLAVVCPQWVDHTAEVVNFVSRQVDSAQMGRVPLNTLLTKIDDVRTKTRRKHGNHPVFEQGFKDTISLIDDARDVPIPFGYYHGDLTLCNVLCDCEKHPPWGVALIDFLDMVLPTPLFDIAKLRQDTERMWITLFTPEVEPARLTAIDGILLETFSSHDWWDSWMPVFDLLNLLRLLPYAPPGRVTDWIIAELERDL</sequence>
<accession>A0A0F9SPN5</accession>
<dbReference type="InterPro" id="IPR011009">
    <property type="entry name" value="Kinase-like_dom_sf"/>
</dbReference>
<dbReference type="InterPro" id="IPR002575">
    <property type="entry name" value="Aminoglycoside_PTrfase"/>
</dbReference>
<comment type="caution">
    <text evidence="2">The sequence shown here is derived from an EMBL/GenBank/DDBJ whole genome shotgun (WGS) entry which is preliminary data.</text>
</comment>
<organism evidence="2">
    <name type="scientific">marine sediment metagenome</name>
    <dbReference type="NCBI Taxonomy" id="412755"/>
    <lineage>
        <taxon>unclassified sequences</taxon>
        <taxon>metagenomes</taxon>
        <taxon>ecological metagenomes</taxon>
    </lineage>
</organism>
<evidence type="ECO:0000259" key="1">
    <source>
        <dbReference type="Pfam" id="PF01636"/>
    </source>
</evidence>
<protein>
    <recommendedName>
        <fullName evidence="1">Aminoglycoside phosphotransferase domain-containing protein</fullName>
    </recommendedName>
</protein>
<evidence type="ECO:0000313" key="2">
    <source>
        <dbReference type="EMBL" id="KKN38911.1"/>
    </source>
</evidence>
<dbReference type="AlphaFoldDB" id="A0A0F9SPN5"/>
<feature type="domain" description="Aminoglycoside phosphotransferase" evidence="1">
    <location>
        <begin position="123"/>
        <end position="187"/>
    </location>
</feature>
<reference evidence="2" key="1">
    <citation type="journal article" date="2015" name="Nature">
        <title>Complex archaea that bridge the gap between prokaryotes and eukaryotes.</title>
        <authorList>
            <person name="Spang A."/>
            <person name="Saw J.H."/>
            <person name="Jorgensen S.L."/>
            <person name="Zaremba-Niedzwiedzka K."/>
            <person name="Martijn J."/>
            <person name="Lind A.E."/>
            <person name="van Eijk R."/>
            <person name="Schleper C."/>
            <person name="Guy L."/>
            <person name="Ettema T.J."/>
        </authorList>
    </citation>
    <scope>NUCLEOTIDE SEQUENCE</scope>
</reference>
<proteinExistence type="predicted"/>
<gene>
    <name evidence="2" type="ORF">LCGC14_0748720</name>
</gene>
<dbReference type="EMBL" id="LAZR01001795">
    <property type="protein sequence ID" value="KKN38911.1"/>
    <property type="molecule type" value="Genomic_DNA"/>
</dbReference>